<dbReference type="AlphaFoldDB" id="A0A089WQQ1"/>
<dbReference type="OrthoDB" id="9854692at2"/>
<gene>
    <name evidence="1" type="ORF">LK03_17265</name>
</gene>
<reference evidence="1 2" key="1">
    <citation type="submission" date="2014-09" db="EMBL/GenBank/DDBJ databases">
        <authorList>
            <person name="Chan K.-G."/>
        </authorList>
    </citation>
    <scope>NUCLEOTIDE SEQUENCE [LARGE SCALE GENOMIC DNA]</scope>
    <source>
        <strain evidence="1 2">ND07</strain>
    </source>
</reference>
<dbReference type="KEGG" id="psw:LK03_17265"/>
<keyword evidence="2" id="KW-1185">Reference proteome</keyword>
<sequence>MNPITQLEQSIERLGRVADGLDAISPCPTSRLLLVTWLAERLRSEAELERAEHQLPALPDTLVADYRAWIAKGGRD</sequence>
<protein>
    <submittedName>
        <fullName evidence="1">Uncharacterized protein</fullName>
    </submittedName>
</protein>
<accession>A0A089WQQ1</accession>
<name>A0A089WQQ1_9PSED</name>
<dbReference type="EMBL" id="CP009455">
    <property type="protein sequence ID" value="AIR90906.1"/>
    <property type="molecule type" value="Genomic_DNA"/>
</dbReference>
<organism evidence="1 2">
    <name type="scientific">Pseudomonas cremoricolorata</name>
    <dbReference type="NCBI Taxonomy" id="157783"/>
    <lineage>
        <taxon>Bacteria</taxon>
        <taxon>Pseudomonadati</taxon>
        <taxon>Pseudomonadota</taxon>
        <taxon>Gammaproteobacteria</taxon>
        <taxon>Pseudomonadales</taxon>
        <taxon>Pseudomonadaceae</taxon>
        <taxon>Pseudomonas</taxon>
    </lineage>
</organism>
<dbReference type="RefSeq" id="WP_038413558.1">
    <property type="nucleotide sequence ID" value="NZ_CP009455.1"/>
</dbReference>
<proteinExistence type="predicted"/>
<evidence type="ECO:0000313" key="1">
    <source>
        <dbReference type="EMBL" id="AIR90906.1"/>
    </source>
</evidence>
<dbReference type="Proteomes" id="UP000029493">
    <property type="component" value="Chromosome"/>
</dbReference>
<dbReference type="STRING" id="157783.LK03_17265"/>
<evidence type="ECO:0000313" key="2">
    <source>
        <dbReference type="Proteomes" id="UP000029493"/>
    </source>
</evidence>